<dbReference type="SUPFAM" id="SSF53056">
    <property type="entry name" value="beta-carbonic anhydrase, cab"/>
    <property type="match status" value="1"/>
</dbReference>
<dbReference type="InterPro" id="IPR001765">
    <property type="entry name" value="Carbonic_anhydrase"/>
</dbReference>
<organism evidence="2 3">
    <name type="scientific">Neobacillus kokaensis</name>
    <dbReference type="NCBI Taxonomy" id="2759023"/>
    <lineage>
        <taxon>Bacteria</taxon>
        <taxon>Bacillati</taxon>
        <taxon>Bacillota</taxon>
        <taxon>Bacilli</taxon>
        <taxon>Bacillales</taxon>
        <taxon>Bacillaceae</taxon>
        <taxon>Neobacillus</taxon>
    </lineage>
</organism>
<comment type="caution">
    <text evidence="2">The sequence shown here is derived from an EMBL/GenBank/DDBJ whole genome shotgun (WGS) entry which is preliminary data.</text>
</comment>
<protein>
    <submittedName>
        <fullName evidence="2">Carbonic anhydrase-like protein YbcF</fullName>
    </submittedName>
</protein>
<reference evidence="2 3" key="1">
    <citation type="journal article" date="2022" name="Int. J. Syst. Evol. Microbiol.">
        <title>Neobacillus kokaensis sp. nov., isolated from soil.</title>
        <authorList>
            <person name="Yuki K."/>
            <person name="Matsubara H."/>
            <person name="Yamaguchi S."/>
        </authorList>
    </citation>
    <scope>NUCLEOTIDE SEQUENCE [LARGE SCALE GENOMIC DNA]</scope>
    <source>
        <strain evidence="2 3">LOB 377</strain>
    </source>
</reference>
<dbReference type="InterPro" id="IPR036874">
    <property type="entry name" value="Carbonic_anhydrase_sf"/>
</dbReference>
<dbReference type="PANTHER" id="PTHR43175">
    <property type="entry name" value="CARBONIC ANHYDRASE"/>
    <property type="match status" value="1"/>
</dbReference>
<sequence length="160" mass="18125">MSKNEKKKVLFVSGMGHKKEELIKQIGEQNNENIIIIESYGSVIAPFGEIMRNIIIAAYQENVDEIFVAAIKSHQNDVDETLKKVSENKTLQDKIQTLDYLFKNCMPEFPENNIKAWIGGVKDLSKGGQTSIDIIRNHPLMPSHVKVTELLINEENNVLC</sequence>
<keyword evidence="3" id="KW-1185">Reference proteome</keyword>
<dbReference type="PANTHER" id="PTHR43175:SF1">
    <property type="entry name" value="CARBONIC ANHYDRASE-LIKE PROTEIN YBCF-RELATED"/>
    <property type="match status" value="1"/>
</dbReference>
<comment type="similarity">
    <text evidence="1">Belongs to the beta-class carbonic anhydrase family.</text>
</comment>
<dbReference type="EMBL" id="BNDS01000019">
    <property type="protein sequence ID" value="GHI00196.1"/>
    <property type="molecule type" value="Genomic_DNA"/>
</dbReference>
<gene>
    <name evidence="2" type="primary">ybcF</name>
    <name evidence="2" type="ORF">AM1BK_37380</name>
</gene>
<evidence type="ECO:0000313" key="2">
    <source>
        <dbReference type="EMBL" id="GHI00196.1"/>
    </source>
</evidence>
<evidence type="ECO:0000313" key="3">
    <source>
        <dbReference type="Proteomes" id="UP000637074"/>
    </source>
</evidence>
<accession>A0ABQ3NAD2</accession>
<proteinExistence type="inferred from homology"/>
<name>A0ABQ3NAD2_9BACI</name>
<dbReference type="Gene3D" id="3.40.1050.10">
    <property type="entry name" value="Carbonic anhydrase"/>
    <property type="match status" value="1"/>
</dbReference>
<dbReference type="Proteomes" id="UP000637074">
    <property type="component" value="Unassembled WGS sequence"/>
</dbReference>
<dbReference type="RefSeq" id="WP_191275441.1">
    <property type="nucleotide sequence ID" value="NZ_BNDS01000019.1"/>
</dbReference>
<evidence type="ECO:0000256" key="1">
    <source>
        <dbReference type="ARBA" id="ARBA00006217"/>
    </source>
</evidence>